<protein>
    <submittedName>
        <fullName evidence="1">Unnamed protein product</fullName>
    </submittedName>
</protein>
<dbReference type="AlphaFoldDB" id="A0A9W6WSW6"/>
<sequence>MTLAPEEEYPRLLLSPTADMPLDSFRGADSGKTIQEDIAEIDAEQIEKVVLSDRERREHIWSQMVELRMVAESIYKLTLETSESLSAAPERAPQPYM</sequence>
<name>A0A9W6WSW6_9STRA</name>
<comment type="caution">
    <text evidence="1">The sequence shown here is derived from an EMBL/GenBank/DDBJ whole genome shotgun (WGS) entry which is preliminary data.</text>
</comment>
<gene>
    <name evidence="1" type="ORF">Pfra01_000078000</name>
</gene>
<accession>A0A9W6WSW6</accession>
<evidence type="ECO:0000313" key="1">
    <source>
        <dbReference type="EMBL" id="GMF16357.1"/>
    </source>
</evidence>
<keyword evidence="2" id="KW-1185">Reference proteome</keyword>
<organism evidence="1 2">
    <name type="scientific">Phytophthora fragariaefolia</name>
    <dbReference type="NCBI Taxonomy" id="1490495"/>
    <lineage>
        <taxon>Eukaryota</taxon>
        <taxon>Sar</taxon>
        <taxon>Stramenopiles</taxon>
        <taxon>Oomycota</taxon>
        <taxon>Peronosporomycetes</taxon>
        <taxon>Peronosporales</taxon>
        <taxon>Peronosporaceae</taxon>
        <taxon>Phytophthora</taxon>
    </lineage>
</organism>
<evidence type="ECO:0000313" key="2">
    <source>
        <dbReference type="Proteomes" id="UP001165121"/>
    </source>
</evidence>
<proteinExistence type="predicted"/>
<dbReference type="EMBL" id="BSXT01000061">
    <property type="protein sequence ID" value="GMF16357.1"/>
    <property type="molecule type" value="Genomic_DNA"/>
</dbReference>
<dbReference type="Proteomes" id="UP001165121">
    <property type="component" value="Unassembled WGS sequence"/>
</dbReference>
<dbReference type="OrthoDB" id="158932at2759"/>
<reference evidence="1" key="1">
    <citation type="submission" date="2023-04" db="EMBL/GenBank/DDBJ databases">
        <title>Phytophthora fragariaefolia NBRC 109709.</title>
        <authorList>
            <person name="Ichikawa N."/>
            <person name="Sato H."/>
            <person name="Tonouchi N."/>
        </authorList>
    </citation>
    <scope>NUCLEOTIDE SEQUENCE</scope>
    <source>
        <strain evidence="1">NBRC 109709</strain>
    </source>
</reference>